<dbReference type="InterPro" id="IPR038765">
    <property type="entry name" value="Papain-like_cys_pep_sf"/>
</dbReference>
<feature type="signal peptide" evidence="6">
    <location>
        <begin position="1"/>
        <end position="35"/>
    </location>
</feature>
<dbReference type="RefSeq" id="WP_285732262.1">
    <property type="nucleotide sequence ID" value="NZ_BSSA01000001.1"/>
</dbReference>
<reference evidence="8" key="1">
    <citation type="submission" date="2023-02" db="EMBL/GenBank/DDBJ databases">
        <title>Kitasatospora phosalacinea NBRC 14627.</title>
        <authorList>
            <person name="Ichikawa N."/>
            <person name="Sato H."/>
            <person name="Tonouchi N."/>
        </authorList>
    </citation>
    <scope>NUCLEOTIDE SEQUENCE</scope>
    <source>
        <strain evidence="8">NBRC 14627</strain>
    </source>
</reference>
<accession>A0A9W6Q0R7</accession>
<sequence length="340" mass="36494">MGTHRRPRPAGRARTAVLGAAAGAAVLLPATGATAEPAPGTAQVKARVDGLYEEAEAATEQYNKLDEQARRLQDEAGRLQDRLARQQEKVLQYRETLGALAAEQYRSGSIDPGVRLVLSSSPDEYLQQAGLQTLAGDQQAEALRDALRLQRSVDQERAETAAKLAELEQARSALGAKKAEVQAKLGEANRLLSGLKAADRARVLGDDSPAASRSSARGETYDGPATGRTKAILDYAYAQIGKPYQWGAEGPNSFDCSGLTQMAYRAGGVSLPRVTQDQWNAGRHVARADLQPGDLVFYYNDLHHVGIYVGNGKLLHAPRTGKNVQIVDLDVMPYVGAVRP</sequence>
<evidence type="ECO:0000256" key="6">
    <source>
        <dbReference type="SAM" id="SignalP"/>
    </source>
</evidence>
<evidence type="ECO:0000259" key="7">
    <source>
        <dbReference type="PROSITE" id="PS51935"/>
    </source>
</evidence>
<evidence type="ECO:0000313" key="9">
    <source>
        <dbReference type="Proteomes" id="UP001165041"/>
    </source>
</evidence>
<organism evidence="8 9">
    <name type="scientific">Kitasatospora phosalacinea</name>
    <dbReference type="NCBI Taxonomy" id="2065"/>
    <lineage>
        <taxon>Bacteria</taxon>
        <taxon>Bacillati</taxon>
        <taxon>Actinomycetota</taxon>
        <taxon>Actinomycetes</taxon>
        <taxon>Kitasatosporales</taxon>
        <taxon>Streptomycetaceae</taxon>
        <taxon>Kitasatospora</taxon>
    </lineage>
</organism>
<dbReference type="PANTHER" id="PTHR47359">
    <property type="entry name" value="PEPTIDOGLYCAN DL-ENDOPEPTIDASE CWLO"/>
    <property type="match status" value="1"/>
</dbReference>
<comment type="caution">
    <text evidence="8">The sequence shown here is derived from an EMBL/GenBank/DDBJ whole genome shotgun (WGS) entry which is preliminary data.</text>
</comment>
<feature type="chain" id="PRO_5040749798" description="NlpC/P60 domain-containing protein" evidence="6">
    <location>
        <begin position="36"/>
        <end position="340"/>
    </location>
</feature>
<dbReference type="Gene3D" id="3.90.1720.10">
    <property type="entry name" value="endopeptidase domain like (from Nostoc punctiforme)"/>
    <property type="match status" value="1"/>
</dbReference>
<feature type="coiled-coil region" evidence="5">
    <location>
        <begin position="48"/>
        <end position="103"/>
    </location>
</feature>
<evidence type="ECO:0000256" key="2">
    <source>
        <dbReference type="ARBA" id="ARBA00022670"/>
    </source>
</evidence>
<proteinExistence type="inferred from homology"/>
<evidence type="ECO:0000256" key="4">
    <source>
        <dbReference type="ARBA" id="ARBA00022807"/>
    </source>
</evidence>
<dbReference type="Pfam" id="PF00877">
    <property type="entry name" value="NLPC_P60"/>
    <property type="match status" value="1"/>
</dbReference>
<dbReference type="Proteomes" id="UP001165041">
    <property type="component" value="Unassembled WGS sequence"/>
</dbReference>
<keyword evidence="4" id="KW-0788">Thiol protease</keyword>
<comment type="similarity">
    <text evidence="1">Belongs to the peptidase C40 family.</text>
</comment>
<feature type="coiled-coil region" evidence="5">
    <location>
        <begin position="150"/>
        <end position="184"/>
    </location>
</feature>
<evidence type="ECO:0000313" key="8">
    <source>
        <dbReference type="EMBL" id="GLW67830.1"/>
    </source>
</evidence>
<dbReference type="GO" id="GO:0008234">
    <property type="term" value="F:cysteine-type peptidase activity"/>
    <property type="evidence" value="ECO:0007669"/>
    <property type="project" value="UniProtKB-KW"/>
</dbReference>
<dbReference type="GO" id="GO:0006508">
    <property type="term" value="P:proteolysis"/>
    <property type="evidence" value="ECO:0007669"/>
    <property type="project" value="UniProtKB-KW"/>
</dbReference>
<dbReference type="AlphaFoldDB" id="A0A9W6Q0R7"/>
<evidence type="ECO:0000256" key="5">
    <source>
        <dbReference type="SAM" id="Coils"/>
    </source>
</evidence>
<evidence type="ECO:0000256" key="3">
    <source>
        <dbReference type="ARBA" id="ARBA00022801"/>
    </source>
</evidence>
<dbReference type="PANTHER" id="PTHR47359:SF3">
    <property type="entry name" value="NLP_P60 DOMAIN-CONTAINING PROTEIN-RELATED"/>
    <property type="match status" value="1"/>
</dbReference>
<feature type="domain" description="NlpC/P60" evidence="7">
    <location>
        <begin position="226"/>
        <end position="340"/>
    </location>
</feature>
<keyword evidence="2" id="KW-0645">Protease</keyword>
<evidence type="ECO:0000256" key="1">
    <source>
        <dbReference type="ARBA" id="ARBA00007074"/>
    </source>
</evidence>
<dbReference type="SUPFAM" id="SSF54001">
    <property type="entry name" value="Cysteine proteinases"/>
    <property type="match status" value="1"/>
</dbReference>
<protein>
    <recommendedName>
        <fullName evidence="7">NlpC/P60 domain-containing protein</fullName>
    </recommendedName>
</protein>
<dbReference type="InterPro" id="IPR000064">
    <property type="entry name" value="NLP_P60_dom"/>
</dbReference>
<dbReference type="PROSITE" id="PS51935">
    <property type="entry name" value="NLPC_P60"/>
    <property type="match status" value="1"/>
</dbReference>
<dbReference type="InterPro" id="IPR051794">
    <property type="entry name" value="PG_Endopeptidase_C40"/>
</dbReference>
<keyword evidence="5" id="KW-0175">Coiled coil</keyword>
<dbReference type="EMBL" id="BSSA01000001">
    <property type="protein sequence ID" value="GLW67830.1"/>
    <property type="molecule type" value="Genomic_DNA"/>
</dbReference>
<keyword evidence="6" id="KW-0732">Signal</keyword>
<keyword evidence="3" id="KW-0378">Hydrolase</keyword>
<gene>
    <name evidence="8" type="ORF">Kpho02_01290</name>
</gene>
<name>A0A9W6Q0R7_9ACTN</name>